<proteinExistence type="predicted"/>
<feature type="domain" description="UBC core" evidence="3">
    <location>
        <begin position="920"/>
        <end position="1066"/>
    </location>
</feature>
<dbReference type="Proteomes" id="UP001165289">
    <property type="component" value="Unassembled WGS sequence"/>
</dbReference>
<dbReference type="Gene3D" id="3.30.40.10">
    <property type="entry name" value="Zinc/RING finger domain, C3HC4 (zinc finger)"/>
    <property type="match status" value="1"/>
</dbReference>
<feature type="region of interest" description="Disordered" evidence="1">
    <location>
        <begin position="756"/>
        <end position="777"/>
    </location>
</feature>
<dbReference type="CDD" id="cd23833">
    <property type="entry name" value="UBCc_ApmR795-like"/>
    <property type="match status" value="1"/>
</dbReference>
<evidence type="ECO:0000259" key="2">
    <source>
        <dbReference type="PROSITE" id="PS50053"/>
    </source>
</evidence>
<evidence type="ECO:0000313" key="5">
    <source>
        <dbReference type="EMBL" id="KAI6655157.1"/>
    </source>
</evidence>
<accession>A0AAV7K1Q1</accession>
<dbReference type="SUPFAM" id="SSF57850">
    <property type="entry name" value="RING/U-box"/>
    <property type="match status" value="1"/>
</dbReference>
<dbReference type="AlphaFoldDB" id="A0AAV7K1Q1"/>
<dbReference type="SMART" id="SM00504">
    <property type="entry name" value="Ubox"/>
    <property type="match status" value="1"/>
</dbReference>
<evidence type="ECO:0000313" key="6">
    <source>
        <dbReference type="Proteomes" id="UP001165289"/>
    </source>
</evidence>
<dbReference type="CDD" id="cd17039">
    <property type="entry name" value="Ubl_ubiquitin_like"/>
    <property type="match status" value="1"/>
</dbReference>
<evidence type="ECO:0000259" key="3">
    <source>
        <dbReference type="PROSITE" id="PS50127"/>
    </source>
</evidence>
<dbReference type="GO" id="GO:0004842">
    <property type="term" value="F:ubiquitin-protein transferase activity"/>
    <property type="evidence" value="ECO:0007669"/>
    <property type="project" value="InterPro"/>
</dbReference>
<feature type="domain" description="U-box" evidence="4">
    <location>
        <begin position="1088"/>
        <end position="1161"/>
    </location>
</feature>
<dbReference type="InterPro" id="IPR002035">
    <property type="entry name" value="VWF_A"/>
</dbReference>
<dbReference type="SMART" id="SM00213">
    <property type="entry name" value="UBQ"/>
    <property type="match status" value="1"/>
</dbReference>
<dbReference type="PROSITE" id="PS50053">
    <property type="entry name" value="UBIQUITIN_2"/>
    <property type="match status" value="1"/>
</dbReference>
<dbReference type="InterPro" id="IPR029071">
    <property type="entry name" value="Ubiquitin-like_domsf"/>
</dbReference>
<dbReference type="Gene3D" id="3.40.50.410">
    <property type="entry name" value="von Willebrand factor, type A domain"/>
    <property type="match status" value="1"/>
</dbReference>
<gene>
    <name evidence="5" type="ORF">LOD99_2446</name>
</gene>
<dbReference type="EMBL" id="JAKMXF010000210">
    <property type="protein sequence ID" value="KAI6655157.1"/>
    <property type="molecule type" value="Genomic_DNA"/>
</dbReference>
<dbReference type="PROSITE" id="PS50127">
    <property type="entry name" value="UBC_2"/>
    <property type="match status" value="1"/>
</dbReference>
<reference evidence="5 6" key="1">
    <citation type="journal article" date="2023" name="BMC Biol.">
        <title>The compact genome of the sponge Oopsacas minuta (Hexactinellida) is lacking key metazoan core genes.</title>
        <authorList>
            <person name="Santini S."/>
            <person name="Schenkelaars Q."/>
            <person name="Jourda C."/>
            <person name="Duchesne M."/>
            <person name="Belahbib H."/>
            <person name="Rocher C."/>
            <person name="Selva M."/>
            <person name="Riesgo A."/>
            <person name="Vervoort M."/>
            <person name="Leys S.P."/>
            <person name="Kodjabachian L."/>
            <person name="Le Bivic A."/>
            <person name="Borchiellini C."/>
            <person name="Claverie J.M."/>
            <person name="Renard E."/>
        </authorList>
    </citation>
    <scope>NUCLEOTIDE SEQUENCE [LARGE SCALE GENOMIC DNA]</scope>
    <source>
        <strain evidence="5">SPO-2</strain>
    </source>
</reference>
<dbReference type="InterPro" id="IPR003613">
    <property type="entry name" value="Ubox_domain"/>
</dbReference>
<dbReference type="PROSITE" id="PS51698">
    <property type="entry name" value="U_BOX"/>
    <property type="match status" value="1"/>
</dbReference>
<dbReference type="Pfam" id="PF13519">
    <property type="entry name" value="VWA_2"/>
    <property type="match status" value="1"/>
</dbReference>
<dbReference type="SUPFAM" id="SSF53300">
    <property type="entry name" value="vWA-like"/>
    <property type="match status" value="1"/>
</dbReference>
<dbReference type="InterPro" id="IPR000608">
    <property type="entry name" value="UBC"/>
</dbReference>
<protein>
    <submittedName>
        <fullName evidence="5">Uncharacterized protein</fullName>
    </submittedName>
</protein>
<dbReference type="SUPFAM" id="SSF54236">
    <property type="entry name" value="Ubiquitin-like"/>
    <property type="match status" value="1"/>
</dbReference>
<dbReference type="Pfam" id="PF00179">
    <property type="entry name" value="UQ_con"/>
    <property type="match status" value="1"/>
</dbReference>
<dbReference type="SUPFAM" id="SSF54495">
    <property type="entry name" value="UBC-like"/>
    <property type="match status" value="1"/>
</dbReference>
<dbReference type="Pfam" id="PF04564">
    <property type="entry name" value="U-box"/>
    <property type="match status" value="1"/>
</dbReference>
<feature type="compositionally biased region" description="Low complexity" evidence="1">
    <location>
        <begin position="763"/>
        <end position="776"/>
    </location>
</feature>
<dbReference type="CDD" id="cd00198">
    <property type="entry name" value="vWFA"/>
    <property type="match status" value="1"/>
</dbReference>
<organism evidence="5 6">
    <name type="scientific">Oopsacas minuta</name>
    <dbReference type="NCBI Taxonomy" id="111878"/>
    <lineage>
        <taxon>Eukaryota</taxon>
        <taxon>Metazoa</taxon>
        <taxon>Porifera</taxon>
        <taxon>Hexactinellida</taxon>
        <taxon>Hexasterophora</taxon>
        <taxon>Lyssacinosida</taxon>
        <taxon>Leucopsacidae</taxon>
        <taxon>Oopsacas</taxon>
    </lineage>
</organism>
<evidence type="ECO:0000259" key="4">
    <source>
        <dbReference type="PROSITE" id="PS51698"/>
    </source>
</evidence>
<dbReference type="InterPro" id="IPR000626">
    <property type="entry name" value="Ubiquitin-like_dom"/>
</dbReference>
<keyword evidence="6" id="KW-1185">Reference proteome</keyword>
<comment type="caution">
    <text evidence="5">The sequence shown here is derived from an EMBL/GenBank/DDBJ whole genome shotgun (WGS) entry which is preliminary data.</text>
</comment>
<dbReference type="Gene3D" id="3.10.110.10">
    <property type="entry name" value="Ubiquitin Conjugating Enzyme"/>
    <property type="match status" value="1"/>
</dbReference>
<dbReference type="Pfam" id="PF00240">
    <property type="entry name" value="ubiquitin"/>
    <property type="match status" value="1"/>
</dbReference>
<dbReference type="SMART" id="SM00212">
    <property type="entry name" value="UBCc"/>
    <property type="match status" value="1"/>
</dbReference>
<dbReference type="GO" id="GO:0016567">
    <property type="term" value="P:protein ubiquitination"/>
    <property type="evidence" value="ECO:0007669"/>
    <property type="project" value="InterPro"/>
</dbReference>
<name>A0AAV7K1Q1_9METZ</name>
<sequence length="1167" mass="130208">MASKSNDIQNLLEETGLLKVKEKLSDLGIEELTDMQYLQQEDWDSLGLTKIELNKLKFHLNKEDNPEPPVTDSEISVVPKLASGEGLIYYIIYSTLIPKQGQVKLNLDETSFDGLVSAISAQEQLPDGVTVELYAPQGYPLAPDSFAYGKTLRYWQIDNGSLVLAIPRKNLMMSESGLPGLDPTEGASQIFVKHNKTSVIRVDITKDNGKTLRQKISKKLDIPTPCIKLSYGGTLVRSSDAKLSSYNIQENSTIQMWTYGVSWATSWRNNFTNKSCLPLFEQSEDSLTCFNSALYCAAMKMCKAKQEDIEKVLGHIRRLVRCPPLIDSLNKLFKNEGLLFSHKVAIQEILYHLFKQLLTSTNGLPTDVSIDDKEILTSSPTLFAYLISEAKSTDKETENFKEFDLLCSLSNLRVEDPVLIPGSSLPFDRESVLDKIRDAEPIPSCALDDLTEADLHPDLVRKNLLLSFTSDSAYIWQGKCTSDDLAKGYSNPVVTCSWSELTNKRKALKYLEVLKPLELKTHSSNPYVLTLNSNKTVVVYVEREACAATSRDYVLFNPQLGSTESIDPDELARILYGTVTKAKTQYTGGGYKEEQIDLSTIHLQDPVVTRRPEEAIIVLIDISGSMNGNWDSGVTRLGAVKQLFHAFANRTMAYNLFHVVGLTVFDSTITCVSKVTELFEEFKEYVDALYTRGSTSLYQAINDGITQLIEFTTTHPSVISSGGSGIVPEGASRGATGSSAPSEGLFSKLFRLGSSASKQPEKTPAVPDTTATTDSSPKVPPIRRRIICLTDGHDNASKVRPLEVINRCLREEIVVDSFVIGDGNDNMKAISHATGGCSFLPNEIAAALKLFEMEGVLSMSRRDVKPARGPIQEQKLQEFMRGDYDNEPDTQMPFEMCKKVISAKAYLAKQATASASNIGRASKRIMAELAKIQKDPHGSIEIYPSEDDISFWRLLVTGPEFTAYENCVFLLYVKFLEGYPMSPPEVRFITPIYHCNINHSGRICHSVFGRNYSSDLSLREILDCMYGLLLEPEPNDPLDSNMAEQYFSERETYNQKAKKMAQQHASKSIADWRKELLGAVVTDSEIGQVPKELICTLCGEMFTDPVKTPYGDTYERMAIENHLDSVQTDPKTGQPLKKEQLIENIEMKEKVRLHQEANVVPKGWWDK</sequence>
<dbReference type="InterPro" id="IPR036465">
    <property type="entry name" value="vWFA_dom_sf"/>
</dbReference>
<dbReference type="InterPro" id="IPR013083">
    <property type="entry name" value="Znf_RING/FYVE/PHD"/>
</dbReference>
<dbReference type="PANTHER" id="PTHR24068">
    <property type="entry name" value="UBIQUITIN-CONJUGATING ENZYME E2"/>
    <property type="match status" value="1"/>
</dbReference>
<feature type="domain" description="Ubiquitin-like" evidence="2">
    <location>
        <begin position="212"/>
        <end position="256"/>
    </location>
</feature>
<evidence type="ECO:0000256" key="1">
    <source>
        <dbReference type="SAM" id="MobiDB-lite"/>
    </source>
</evidence>
<dbReference type="Gene3D" id="3.10.20.90">
    <property type="entry name" value="Phosphatidylinositol 3-kinase Catalytic Subunit, Chain A, domain 1"/>
    <property type="match status" value="1"/>
</dbReference>
<dbReference type="InterPro" id="IPR016135">
    <property type="entry name" value="UBQ-conjugating_enzyme/RWD"/>
</dbReference>